<dbReference type="RefSeq" id="WP_089855518.1">
    <property type="nucleotide sequence ID" value="NZ_BJWJ01000042.1"/>
</dbReference>
<dbReference type="GO" id="GO:0030246">
    <property type="term" value="F:carbohydrate binding"/>
    <property type="evidence" value="ECO:0007669"/>
    <property type="project" value="InterPro"/>
</dbReference>
<reference evidence="1 4" key="2">
    <citation type="submission" date="2019-07" db="EMBL/GenBank/DDBJ databases">
        <title>Whole genome shotgun sequence of Halolactibacillus miurensis NBRC 100873.</title>
        <authorList>
            <person name="Hosoyama A."/>
            <person name="Uohara A."/>
            <person name="Ohji S."/>
            <person name="Ichikawa N."/>
        </authorList>
    </citation>
    <scope>NUCLEOTIDE SEQUENCE [LARGE SCALE GENOMIC DNA]</scope>
    <source>
        <strain evidence="1 4">NBRC 100873</strain>
    </source>
</reference>
<evidence type="ECO:0000313" key="1">
    <source>
        <dbReference type="EMBL" id="GEM05639.1"/>
    </source>
</evidence>
<dbReference type="AlphaFoldDB" id="A0A1I6UW63"/>
<dbReference type="Proteomes" id="UP000199139">
    <property type="component" value="Unassembled WGS sequence"/>
</dbReference>
<gene>
    <name evidence="1" type="ORF">HMI01_26270</name>
    <name evidence="2" type="ORF">SAMN05421668_1352</name>
</gene>
<sequence>MYVLENNRLKVNVAAPGEVYDGSRFDWTGFITQITLDDAVTFCVPERLEKGVGTGGMGLSNEFGIDQPLGYDKVKAGQQFPKIGVGLLTKDSESDYDFFRRYDVTPAKFHVSYTHSSITFDAEAHNDNGYGFHLNKEISLLDGHVVIRYTLKNTGDESFKTSEYAHNFIGINDETVNENYQLTLPKMNHLEVAVGTIKQTNQQLTWPVVPDGDFYAHIDLNEKSAPYNWELYHTEIKAGVRDLTCFTPQKMALWGRNHVVSPEVFIDIDLTPGETKTWERRYQFYRN</sequence>
<protein>
    <recommendedName>
        <fullName evidence="5">Galactose mutarotase</fullName>
    </recommendedName>
</protein>
<evidence type="ECO:0008006" key="5">
    <source>
        <dbReference type="Google" id="ProtNLM"/>
    </source>
</evidence>
<dbReference type="EMBL" id="BJWJ01000042">
    <property type="protein sequence ID" value="GEM05639.1"/>
    <property type="molecule type" value="Genomic_DNA"/>
</dbReference>
<dbReference type="InterPro" id="IPR014718">
    <property type="entry name" value="GH-type_carb-bd"/>
</dbReference>
<evidence type="ECO:0000313" key="2">
    <source>
        <dbReference type="EMBL" id="SFT05722.1"/>
    </source>
</evidence>
<dbReference type="Proteomes" id="UP000321773">
    <property type="component" value="Unassembled WGS sequence"/>
</dbReference>
<dbReference type="EMBL" id="FPAI01000035">
    <property type="protein sequence ID" value="SFT05722.1"/>
    <property type="molecule type" value="Genomic_DNA"/>
</dbReference>
<reference evidence="2 3" key="1">
    <citation type="submission" date="2016-10" db="EMBL/GenBank/DDBJ databases">
        <authorList>
            <person name="de Groot N.N."/>
        </authorList>
    </citation>
    <scope>NUCLEOTIDE SEQUENCE [LARGE SCALE GENOMIC DNA]</scope>
    <source>
        <strain evidence="2 3">DSM 17074</strain>
    </source>
</reference>
<dbReference type="Gene3D" id="2.70.98.10">
    <property type="match status" value="1"/>
</dbReference>
<accession>A0A1I6UW63</accession>
<keyword evidence="4" id="KW-1185">Reference proteome</keyword>
<organism evidence="2 3">
    <name type="scientific">Halolactibacillus miurensis</name>
    <dbReference type="NCBI Taxonomy" id="306541"/>
    <lineage>
        <taxon>Bacteria</taxon>
        <taxon>Bacillati</taxon>
        <taxon>Bacillota</taxon>
        <taxon>Bacilli</taxon>
        <taxon>Bacillales</taxon>
        <taxon>Bacillaceae</taxon>
        <taxon>Halolactibacillus</taxon>
    </lineage>
</organism>
<dbReference type="STRING" id="306541.SAMN05421668_1352"/>
<name>A0A1I6UW63_9BACI</name>
<evidence type="ECO:0000313" key="3">
    <source>
        <dbReference type="Proteomes" id="UP000199139"/>
    </source>
</evidence>
<evidence type="ECO:0000313" key="4">
    <source>
        <dbReference type="Proteomes" id="UP000321773"/>
    </source>
</evidence>
<dbReference type="OrthoDB" id="5621785at2"/>
<proteinExistence type="predicted"/>